<evidence type="ECO:0000313" key="1">
    <source>
        <dbReference type="EMBL" id="KAF5838986.1"/>
    </source>
</evidence>
<dbReference type="EMBL" id="MU069559">
    <property type="protein sequence ID" value="KAF5838986.1"/>
    <property type="molecule type" value="Genomic_DNA"/>
</dbReference>
<evidence type="ECO:0000313" key="2">
    <source>
        <dbReference type="Proteomes" id="UP000815325"/>
    </source>
</evidence>
<comment type="caution">
    <text evidence="1">The sequence shown here is derived from an EMBL/GenBank/DDBJ whole genome shotgun (WGS) entry which is preliminary data.</text>
</comment>
<keyword evidence="2" id="KW-1185">Reference proteome</keyword>
<protein>
    <recommendedName>
        <fullName evidence="3">Encoded protein</fullName>
    </recommendedName>
</protein>
<evidence type="ECO:0008006" key="3">
    <source>
        <dbReference type="Google" id="ProtNLM"/>
    </source>
</evidence>
<organism evidence="1 2">
    <name type="scientific">Dunaliella salina</name>
    <name type="common">Green alga</name>
    <name type="synonym">Protococcus salinus</name>
    <dbReference type="NCBI Taxonomy" id="3046"/>
    <lineage>
        <taxon>Eukaryota</taxon>
        <taxon>Viridiplantae</taxon>
        <taxon>Chlorophyta</taxon>
        <taxon>core chlorophytes</taxon>
        <taxon>Chlorophyceae</taxon>
        <taxon>CS clade</taxon>
        <taxon>Chlamydomonadales</taxon>
        <taxon>Dunaliellaceae</taxon>
        <taxon>Dunaliella</taxon>
    </lineage>
</organism>
<proteinExistence type="predicted"/>
<dbReference type="Proteomes" id="UP000815325">
    <property type="component" value="Unassembled WGS sequence"/>
</dbReference>
<accession>A0ABQ7GWK1</accession>
<name>A0ABQ7GWK1_DUNSA</name>
<gene>
    <name evidence="1" type="ORF">DUNSADRAFT_1853</name>
</gene>
<sequence length="127" mass="14173">MKLTIYNGVRVWALHCGPLAQGHLGLQYSLVYYLFMHHVFGEAPASLQDKGPFLSARGLWPAHYLHAACGLHTTCTRPVACTESKRILFSCFSFLATSMELFCPELQVLLSCHITLKLCKCNIEGVE</sequence>
<reference evidence="1" key="1">
    <citation type="submission" date="2017-08" db="EMBL/GenBank/DDBJ databases">
        <authorList>
            <person name="Polle J.E."/>
            <person name="Barry K."/>
            <person name="Cushman J."/>
            <person name="Schmutz J."/>
            <person name="Tran D."/>
            <person name="Hathwaick L.T."/>
            <person name="Yim W.C."/>
            <person name="Jenkins J."/>
            <person name="Mckie-Krisberg Z.M."/>
            <person name="Prochnik S."/>
            <person name="Lindquist E."/>
            <person name="Dockter R.B."/>
            <person name="Adam C."/>
            <person name="Molina H."/>
            <person name="Bunkerborg J."/>
            <person name="Jin E."/>
            <person name="Buchheim M."/>
            <person name="Magnuson J."/>
        </authorList>
    </citation>
    <scope>NUCLEOTIDE SEQUENCE</scope>
    <source>
        <strain evidence="1">CCAP 19/18</strain>
    </source>
</reference>